<evidence type="ECO:0000313" key="3">
    <source>
        <dbReference type="EMBL" id="THW86601.1"/>
    </source>
</evidence>
<keyword evidence="1" id="KW-0479">Metal-binding</keyword>
<dbReference type="SUPFAM" id="SSF57667">
    <property type="entry name" value="beta-beta-alpha zinc fingers"/>
    <property type="match status" value="1"/>
</dbReference>
<evidence type="ECO:0000313" key="4">
    <source>
        <dbReference type="Proteomes" id="UP000304928"/>
    </source>
</evidence>
<dbReference type="PROSITE" id="PS50157">
    <property type="entry name" value="ZINC_FINGER_C2H2_2"/>
    <property type="match status" value="1"/>
</dbReference>
<keyword evidence="1" id="KW-0862">Zinc</keyword>
<reference evidence="3 4" key="1">
    <citation type="submission" date="2018-10" db="EMBL/GenBank/DDBJ databases">
        <title>Fifty Aureobasidium pullulans genomes reveal a recombining polyextremotolerant generalist.</title>
        <authorList>
            <person name="Gostincar C."/>
            <person name="Turk M."/>
            <person name="Zajc J."/>
            <person name="Gunde-Cimerman N."/>
        </authorList>
    </citation>
    <scope>NUCLEOTIDE SEQUENCE [LARGE SCALE GENOMIC DNA]</scope>
    <source>
        <strain evidence="3 4">EXF-10507</strain>
    </source>
</reference>
<dbReference type="InterPro" id="IPR036236">
    <property type="entry name" value="Znf_C2H2_sf"/>
</dbReference>
<name>A0A4S9B219_AURPU</name>
<comment type="caution">
    <text evidence="3">The sequence shown here is derived from an EMBL/GenBank/DDBJ whole genome shotgun (WGS) entry which is preliminary data.</text>
</comment>
<proteinExistence type="predicted"/>
<dbReference type="PROSITE" id="PS00028">
    <property type="entry name" value="ZINC_FINGER_C2H2_1"/>
    <property type="match status" value="3"/>
</dbReference>
<dbReference type="EMBL" id="QZAR01000146">
    <property type="protein sequence ID" value="THW86601.1"/>
    <property type="molecule type" value="Genomic_DNA"/>
</dbReference>
<dbReference type="Proteomes" id="UP000304928">
    <property type="component" value="Unassembled WGS sequence"/>
</dbReference>
<sequence length="475" mass="52238">MTLLTEYPRALSATHPQENPKSCTFILVSNQWMHQQKINTKLGLKIAPEEKVVYLLSFSRHEHAFQVTNPSRANLGIVSLVSAFCKEGISHNTTAVGPDDKLSFTLPLSQVHDRCGEDNCGLVLPELRKEDASLSVTLTIMTLDKAIQLYDWEREEFGVAFGNGKAFGEGLAAQMLNKDLALVVNVWVSNQIGSNGVGRVPNIVGYLQVPANHPMFAQFLGNLNKSFFDQYGLIFNLRALPQGYMLWWKARRGNPTNQQGQVQESAVNRSIFPCPVCEETFASPEEVILHGEGHDPALSYQYYVHEAGYVTEFAEDPATWTFVALRSWTPAEFSAMQALEAAAAAGVAQPPTIVAPGPMAAAQPPAVAVAGLASRCRWVGCNAAFADDDQLYNHLDQQHVGAVGVRPRVKECLWNSCTVGSHRDRAEMRSHLQHHAPDARPWSCNGGCGASFKHRYARASHHSVCAHEQARQAQP</sequence>
<protein>
    <recommendedName>
        <fullName evidence="2">C2H2-type domain-containing protein</fullName>
    </recommendedName>
</protein>
<dbReference type="SMART" id="SM00355">
    <property type="entry name" value="ZnF_C2H2"/>
    <property type="match status" value="4"/>
</dbReference>
<feature type="domain" description="C2H2-type" evidence="2">
    <location>
        <begin position="442"/>
        <end position="472"/>
    </location>
</feature>
<dbReference type="GO" id="GO:0008270">
    <property type="term" value="F:zinc ion binding"/>
    <property type="evidence" value="ECO:0007669"/>
    <property type="project" value="UniProtKB-KW"/>
</dbReference>
<organism evidence="3 4">
    <name type="scientific">Aureobasidium pullulans</name>
    <name type="common">Black yeast</name>
    <name type="synonym">Pullularia pullulans</name>
    <dbReference type="NCBI Taxonomy" id="5580"/>
    <lineage>
        <taxon>Eukaryota</taxon>
        <taxon>Fungi</taxon>
        <taxon>Dikarya</taxon>
        <taxon>Ascomycota</taxon>
        <taxon>Pezizomycotina</taxon>
        <taxon>Dothideomycetes</taxon>
        <taxon>Dothideomycetidae</taxon>
        <taxon>Dothideales</taxon>
        <taxon>Saccotheciaceae</taxon>
        <taxon>Aureobasidium</taxon>
    </lineage>
</organism>
<accession>A0A4S9B219</accession>
<evidence type="ECO:0000256" key="1">
    <source>
        <dbReference type="PROSITE-ProRule" id="PRU00042"/>
    </source>
</evidence>
<dbReference type="InterPro" id="IPR013087">
    <property type="entry name" value="Znf_C2H2_type"/>
</dbReference>
<gene>
    <name evidence="3" type="ORF">D6D15_07272</name>
</gene>
<dbReference type="AlphaFoldDB" id="A0A4S9B219"/>
<keyword evidence="1" id="KW-0863">Zinc-finger</keyword>
<dbReference type="Gene3D" id="3.30.160.60">
    <property type="entry name" value="Classic Zinc Finger"/>
    <property type="match status" value="1"/>
</dbReference>
<evidence type="ECO:0000259" key="2">
    <source>
        <dbReference type="PROSITE" id="PS50157"/>
    </source>
</evidence>